<dbReference type="HOGENOM" id="CLU_008871_0_1_1"/>
<dbReference type="PANTHER" id="PTHR21089">
    <property type="entry name" value="SHIKIMATE DEHYDROGENASE"/>
    <property type="match status" value="1"/>
</dbReference>
<dbReference type="AlphaFoldDB" id="A0A0C3BPR2"/>
<dbReference type="InParanoid" id="A0A0C3BPR2"/>
<dbReference type="InterPro" id="IPR001381">
    <property type="entry name" value="DHquinase_I"/>
</dbReference>
<dbReference type="Pfam" id="PF01202">
    <property type="entry name" value="SKI"/>
    <property type="match status" value="1"/>
</dbReference>
<feature type="compositionally biased region" description="Polar residues" evidence="10">
    <location>
        <begin position="35"/>
        <end position="49"/>
    </location>
</feature>
<feature type="domain" description="Shikimate dehydrogenase substrate binding N-terminal" evidence="11">
    <location>
        <begin position="508"/>
        <end position="588"/>
    </location>
</feature>
<protein>
    <recommendedName>
        <fullName evidence="2">shikimate kinase</fullName>
        <ecNumber evidence="2">2.7.1.71</ecNumber>
    </recommendedName>
</protein>
<dbReference type="GO" id="GO:0009423">
    <property type="term" value="P:chorismate biosynthetic process"/>
    <property type="evidence" value="ECO:0007669"/>
    <property type="project" value="UniProtKB-UniPathway"/>
</dbReference>
<dbReference type="InterPro" id="IPR013708">
    <property type="entry name" value="Shikimate_DH-bd_N"/>
</dbReference>
<dbReference type="PRINTS" id="PR01100">
    <property type="entry name" value="SHIKIMTKNASE"/>
</dbReference>
<evidence type="ECO:0000256" key="5">
    <source>
        <dbReference type="ARBA" id="ARBA00022741"/>
    </source>
</evidence>
<proteinExistence type="inferred from homology"/>
<dbReference type="Gene3D" id="3.20.20.70">
    <property type="entry name" value="Aldolase class I"/>
    <property type="match status" value="1"/>
</dbReference>
<dbReference type="NCBIfam" id="TIGR01809">
    <property type="entry name" value="Shik-DH-AROM"/>
    <property type="match status" value="1"/>
</dbReference>
<evidence type="ECO:0000313" key="14">
    <source>
        <dbReference type="Proteomes" id="UP000054166"/>
    </source>
</evidence>
<organism evidence="13 14">
    <name type="scientific">Piloderma croceum (strain F 1598)</name>
    <dbReference type="NCBI Taxonomy" id="765440"/>
    <lineage>
        <taxon>Eukaryota</taxon>
        <taxon>Fungi</taxon>
        <taxon>Dikarya</taxon>
        <taxon>Basidiomycota</taxon>
        <taxon>Agaricomycotina</taxon>
        <taxon>Agaricomycetes</taxon>
        <taxon>Agaricomycetidae</taxon>
        <taxon>Atheliales</taxon>
        <taxon>Atheliaceae</taxon>
        <taxon>Piloderma</taxon>
    </lineage>
</organism>
<dbReference type="CDD" id="cd01065">
    <property type="entry name" value="NAD_bind_Shikimate_DH"/>
    <property type="match status" value="1"/>
</dbReference>
<comment type="pathway">
    <text evidence="1">Metabolic intermediate biosynthesis; chorismate biosynthesis; chorismate from D-erythrose 4-phosphate and phosphoenolpyruvate: step 5/7.</text>
</comment>
<keyword evidence="7" id="KW-0067">ATP-binding</keyword>
<sequence>MNIRDLVHSSPIIGLSLPNPGRNPAGTGTIRMPNTPKSVMSTPDSSNVPSRAGSPHSKQCYSRTASIVLIGMRGVGKTTLATIAATALGWEHIDTDEIFESREHKSIAAYIVELGWDAFRAVESQILHDLLTAYPTNKIIACGGGVVEPESNRLALQVFREHGIVVHVMREKDAVLKYLRECTHHPPFYHETAVEAWDRRVVWFRECSSFDFVSLTVDIPSAPEGSPETAITPEQTLALKPVEEEFFRLLRFIHGIDTNKVAVGPRTHRSYILCLTYKDVRDAVPVLDDLSQGIDMWEIRVDLLGSLDPTFLAFQVATLRRYSNLPILFTLRTVNQGGKYQDATDDTTALHSLLQYALRLGVEYLDLQATYPKNIFMDLVARKGNTSIIGSYHNWSGNISWTGQETRQIYETLVQLGSDILNITNVAKTWEDNMSLREFVSSVEKNGIPLIAVNMFAQGKISRALNTTLSHVCHPLLPYPASPGQISFVECQQILHFTGLLPARKFYVFGNPIGESMSPTLHNTAFATLGLPHSYELHETDSVDPLVEVLRNPSFGGASVTAPYRRDIMPYLMHVSRQAKIIGAVNNVTPIPGGFSGDNTDWRAIKTCILGSVTPANAVTASTTALIFGAGGTARAALYALYYIGVVNIFIYNRTKTNAQILADEFNKLDALFCIRVLDSLSIPLPIHPQPTIIISTVPATSNSPTGPIEVDVGLKLEHLSSRGGVAVELAYQRRVTKLLALAEKKKDQGWVSVEGIEFFLEQGYEQFKIFTGRRVPKKVIRAKVLEVYERNVAHELTS</sequence>
<dbReference type="InterPro" id="IPR027417">
    <property type="entry name" value="P-loop_NTPase"/>
</dbReference>
<evidence type="ECO:0000256" key="2">
    <source>
        <dbReference type="ARBA" id="ARBA00012154"/>
    </source>
</evidence>
<dbReference type="GO" id="GO:0004764">
    <property type="term" value="F:shikimate 3-dehydrogenase (NADP+) activity"/>
    <property type="evidence" value="ECO:0007669"/>
    <property type="project" value="InterPro"/>
</dbReference>
<evidence type="ECO:0000256" key="4">
    <source>
        <dbReference type="ARBA" id="ARBA00022679"/>
    </source>
</evidence>
<dbReference type="InterPro" id="IPR023000">
    <property type="entry name" value="Shikimate_kinase_CS"/>
</dbReference>
<dbReference type="OrthoDB" id="197068at2759"/>
<comment type="catalytic activity">
    <reaction evidence="9">
        <text>shikimate + ATP = 3-phosphoshikimate + ADP + H(+)</text>
        <dbReference type="Rhea" id="RHEA:13121"/>
        <dbReference type="ChEBI" id="CHEBI:15378"/>
        <dbReference type="ChEBI" id="CHEBI:30616"/>
        <dbReference type="ChEBI" id="CHEBI:36208"/>
        <dbReference type="ChEBI" id="CHEBI:145989"/>
        <dbReference type="ChEBI" id="CHEBI:456216"/>
        <dbReference type="EC" id="2.7.1.71"/>
    </reaction>
</comment>
<evidence type="ECO:0000256" key="1">
    <source>
        <dbReference type="ARBA" id="ARBA00004842"/>
    </source>
</evidence>
<dbReference type="HAMAP" id="MF_00109">
    <property type="entry name" value="Shikimate_kinase"/>
    <property type="match status" value="1"/>
</dbReference>
<dbReference type="InterPro" id="IPR041121">
    <property type="entry name" value="SDH_C"/>
</dbReference>
<dbReference type="SUPFAM" id="SSF53223">
    <property type="entry name" value="Aminoacid dehydrogenase-like, N-terminal domain"/>
    <property type="match status" value="1"/>
</dbReference>
<feature type="region of interest" description="Disordered" evidence="10">
    <location>
        <begin position="14"/>
        <end position="58"/>
    </location>
</feature>
<dbReference type="GO" id="GO:0003855">
    <property type="term" value="F:3-dehydroquinate dehydratase activity"/>
    <property type="evidence" value="ECO:0007669"/>
    <property type="project" value="InterPro"/>
</dbReference>
<dbReference type="Proteomes" id="UP000054166">
    <property type="component" value="Unassembled WGS sequence"/>
</dbReference>
<dbReference type="CDD" id="cd00502">
    <property type="entry name" value="DHQase_I"/>
    <property type="match status" value="1"/>
</dbReference>
<dbReference type="EC" id="2.7.1.71" evidence="2"/>
<dbReference type="Gene3D" id="3.40.50.300">
    <property type="entry name" value="P-loop containing nucleotide triphosphate hydrolases"/>
    <property type="match status" value="1"/>
</dbReference>
<dbReference type="Pfam" id="PF01487">
    <property type="entry name" value="DHquinase_I"/>
    <property type="match status" value="1"/>
</dbReference>
<dbReference type="GO" id="GO:0008652">
    <property type="term" value="P:amino acid biosynthetic process"/>
    <property type="evidence" value="ECO:0007669"/>
    <property type="project" value="UniProtKB-KW"/>
</dbReference>
<feature type="domain" description="SDH C-terminal" evidence="12">
    <location>
        <begin position="756"/>
        <end position="786"/>
    </location>
</feature>
<evidence type="ECO:0000256" key="8">
    <source>
        <dbReference type="ARBA" id="ARBA00023141"/>
    </source>
</evidence>
<dbReference type="PANTHER" id="PTHR21089:SF1">
    <property type="entry name" value="BIFUNCTIONAL 3-DEHYDROQUINATE DEHYDRATASE_SHIKIMATE DEHYDROGENASE, CHLOROPLASTIC"/>
    <property type="match status" value="1"/>
</dbReference>
<dbReference type="Pfam" id="PF08501">
    <property type="entry name" value="Shikimate_dh_N"/>
    <property type="match status" value="1"/>
</dbReference>
<dbReference type="SUPFAM" id="SSF51569">
    <property type="entry name" value="Aldolase"/>
    <property type="match status" value="1"/>
</dbReference>
<name>A0A0C3BPR2_PILCF</name>
<dbReference type="SUPFAM" id="SSF51735">
    <property type="entry name" value="NAD(P)-binding Rossmann-fold domains"/>
    <property type="match status" value="1"/>
</dbReference>
<dbReference type="InterPro" id="IPR013785">
    <property type="entry name" value="Aldolase_TIM"/>
</dbReference>
<dbReference type="GO" id="GO:0005737">
    <property type="term" value="C:cytoplasm"/>
    <property type="evidence" value="ECO:0007669"/>
    <property type="project" value="InterPro"/>
</dbReference>
<dbReference type="GO" id="GO:0005524">
    <property type="term" value="F:ATP binding"/>
    <property type="evidence" value="ECO:0007669"/>
    <property type="project" value="UniProtKB-KW"/>
</dbReference>
<dbReference type="GO" id="GO:0009073">
    <property type="term" value="P:aromatic amino acid family biosynthetic process"/>
    <property type="evidence" value="ECO:0007669"/>
    <property type="project" value="UniProtKB-KW"/>
</dbReference>
<dbReference type="Gene3D" id="3.40.50.720">
    <property type="entry name" value="NAD(P)-binding Rossmann-like Domain"/>
    <property type="match status" value="1"/>
</dbReference>
<reference evidence="13 14" key="1">
    <citation type="submission" date="2014-04" db="EMBL/GenBank/DDBJ databases">
        <authorList>
            <consortium name="DOE Joint Genome Institute"/>
            <person name="Kuo A."/>
            <person name="Tarkka M."/>
            <person name="Buscot F."/>
            <person name="Kohler A."/>
            <person name="Nagy L.G."/>
            <person name="Floudas D."/>
            <person name="Copeland A."/>
            <person name="Barry K.W."/>
            <person name="Cichocki N."/>
            <person name="Veneault-Fourrey C."/>
            <person name="LaButti K."/>
            <person name="Lindquist E.A."/>
            <person name="Lipzen A."/>
            <person name="Lundell T."/>
            <person name="Morin E."/>
            <person name="Murat C."/>
            <person name="Sun H."/>
            <person name="Tunlid A."/>
            <person name="Henrissat B."/>
            <person name="Grigoriev I.V."/>
            <person name="Hibbett D.S."/>
            <person name="Martin F."/>
            <person name="Nordberg H.P."/>
            <person name="Cantor M.N."/>
            <person name="Hua S.X."/>
        </authorList>
    </citation>
    <scope>NUCLEOTIDE SEQUENCE [LARGE SCALE GENOMIC DNA]</scope>
    <source>
        <strain evidence="13 14">F 1598</strain>
    </source>
</reference>
<dbReference type="PROSITE" id="PS01128">
    <property type="entry name" value="SHIKIMATE_KINASE"/>
    <property type="match status" value="1"/>
</dbReference>
<dbReference type="UniPathway" id="UPA00053">
    <property type="reaction ID" value="UER00088"/>
</dbReference>
<dbReference type="STRING" id="765440.A0A0C3BPR2"/>
<keyword evidence="14" id="KW-1185">Reference proteome</keyword>
<dbReference type="InterPro" id="IPR000623">
    <property type="entry name" value="Shikimate_kinase/TSH1"/>
</dbReference>
<dbReference type="InterPro" id="IPR036291">
    <property type="entry name" value="NAD(P)-bd_dom_sf"/>
</dbReference>
<dbReference type="InterPro" id="IPR022893">
    <property type="entry name" value="Shikimate_DH_fam"/>
</dbReference>
<evidence type="ECO:0000256" key="7">
    <source>
        <dbReference type="ARBA" id="ARBA00022840"/>
    </source>
</evidence>
<keyword evidence="8" id="KW-0057">Aromatic amino acid biosynthesis</keyword>
<dbReference type="Gene3D" id="3.40.50.10860">
    <property type="entry name" value="Leucine Dehydrogenase, chain A, domain 1"/>
    <property type="match status" value="1"/>
</dbReference>
<keyword evidence="4" id="KW-0808">Transferase</keyword>
<dbReference type="EMBL" id="KN833010">
    <property type="protein sequence ID" value="KIM79307.1"/>
    <property type="molecule type" value="Genomic_DNA"/>
</dbReference>
<evidence type="ECO:0000256" key="6">
    <source>
        <dbReference type="ARBA" id="ARBA00022777"/>
    </source>
</evidence>
<dbReference type="CDD" id="cd00464">
    <property type="entry name" value="SK"/>
    <property type="match status" value="1"/>
</dbReference>
<evidence type="ECO:0000259" key="12">
    <source>
        <dbReference type="Pfam" id="PF18317"/>
    </source>
</evidence>
<evidence type="ECO:0000259" key="11">
    <source>
        <dbReference type="Pfam" id="PF08501"/>
    </source>
</evidence>
<evidence type="ECO:0000256" key="9">
    <source>
        <dbReference type="ARBA" id="ARBA00048567"/>
    </source>
</evidence>
<keyword evidence="5" id="KW-0547">Nucleotide-binding</keyword>
<dbReference type="InterPro" id="IPR031322">
    <property type="entry name" value="Shikimate/glucono_kinase"/>
</dbReference>
<dbReference type="Pfam" id="PF18317">
    <property type="entry name" value="SDH_C"/>
    <property type="match status" value="1"/>
</dbReference>
<dbReference type="InterPro" id="IPR046346">
    <property type="entry name" value="Aminoacid_DH-like_N_sf"/>
</dbReference>
<accession>A0A0C3BPR2</accession>
<dbReference type="InterPro" id="IPR010110">
    <property type="entry name" value="Shikimate_DH_AroM-type"/>
</dbReference>
<dbReference type="GO" id="GO:0004765">
    <property type="term" value="F:shikimate kinase activity"/>
    <property type="evidence" value="ECO:0007669"/>
    <property type="project" value="UniProtKB-EC"/>
</dbReference>
<evidence type="ECO:0000256" key="3">
    <source>
        <dbReference type="ARBA" id="ARBA00022605"/>
    </source>
</evidence>
<keyword evidence="3" id="KW-0028">Amino-acid biosynthesis</keyword>
<dbReference type="GO" id="GO:0019632">
    <property type="term" value="P:shikimate metabolic process"/>
    <property type="evidence" value="ECO:0007669"/>
    <property type="project" value="TreeGrafter"/>
</dbReference>
<gene>
    <name evidence="13" type="ORF">PILCRDRAFT_823559</name>
</gene>
<reference evidence="14" key="2">
    <citation type="submission" date="2015-01" db="EMBL/GenBank/DDBJ databases">
        <title>Evolutionary Origins and Diversification of the Mycorrhizal Mutualists.</title>
        <authorList>
            <consortium name="DOE Joint Genome Institute"/>
            <consortium name="Mycorrhizal Genomics Consortium"/>
            <person name="Kohler A."/>
            <person name="Kuo A."/>
            <person name="Nagy L.G."/>
            <person name="Floudas D."/>
            <person name="Copeland A."/>
            <person name="Barry K.W."/>
            <person name="Cichocki N."/>
            <person name="Veneault-Fourrey C."/>
            <person name="LaButti K."/>
            <person name="Lindquist E.A."/>
            <person name="Lipzen A."/>
            <person name="Lundell T."/>
            <person name="Morin E."/>
            <person name="Murat C."/>
            <person name="Riley R."/>
            <person name="Ohm R."/>
            <person name="Sun H."/>
            <person name="Tunlid A."/>
            <person name="Henrissat B."/>
            <person name="Grigoriev I.V."/>
            <person name="Hibbett D.S."/>
            <person name="Martin F."/>
        </authorList>
    </citation>
    <scope>NUCLEOTIDE SEQUENCE [LARGE SCALE GENOMIC DNA]</scope>
    <source>
        <strain evidence="14">F 1598</strain>
    </source>
</reference>
<evidence type="ECO:0000313" key="13">
    <source>
        <dbReference type="EMBL" id="KIM79307.1"/>
    </source>
</evidence>
<dbReference type="SUPFAM" id="SSF52540">
    <property type="entry name" value="P-loop containing nucleoside triphosphate hydrolases"/>
    <property type="match status" value="1"/>
</dbReference>
<evidence type="ECO:0000256" key="10">
    <source>
        <dbReference type="SAM" id="MobiDB-lite"/>
    </source>
</evidence>
<keyword evidence="6" id="KW-0418">Kinase</keyword>